<evidence type="ECO:0000313" key="3">
    <source>
        <dbReference type="EMBL" id="MSS46596.1"/>
    </source>
</evidence>
<evidence type="ECO:0000256" key="1">
    <source>
        <dbReference type="SAM" id="MobiDB-lite"/>
    </source>
</evidence>
<organism evidence="3 4">
    <name type="scientific">Cutibacterium porci</name>
    <dbReference type="NCBI Taxonomy" id="2605781"/>
    <lineage>
        <taxon>Bacteria</taxon>
        <taxon>Bacillati</taxon>
        <taxon>Actinomycetota</taxon>
        <taxon>Actinomycetes</taxon>
        <taxon>Propionibacteriales</taxon>
        <taxon>Propionibacteriaceae</taxon>
        <taxon>Cutibacterium</taxon>
    </lineage>
</organism>
<dbReference type="SUPFAM" id="SSF46785">
    <property type="entry name" value="Winged helix' DNA-binding domain"/>
    <property type="match status" value="1"/>
</dbReference>
<comment type="caution">
    <text evidence="3">The sequence shown here is derived from an EMBL/GenBank/DDBJ whole genome shotgun (WGS) entry which is preliminary data.</text>
</comment>
<dbReference type="GO" id="GO:0006950">
    <property type="term" value="P:response to stress"/>
    <property type="evidence" value="ECO:0007669"/>
    <property type="project" value="TreeGrafter"/>
</dbReference>
<dbReference type="InterPro" id="IPR036390">
    <property type="entry name" value="WH_DNA-bd_sf"/>
</dbReference>
<dbReference type="AlphaFoldDB" id="A0A7K0J9H2"/>
<evidence type="ECO:0000259" key="2">
    <source>
        <dbReference type="PROSITE" id="PS50995"/>
    </source>
</evidence>
<sequence>MKIMSQGGSRGSIRGNANDAGNDTESRVENSAAEPWLSIEQQRVWREWLLASAHITSHLVADLRRDGLDVCEYEILVTLSEADDAVRMSVLAAQVRQSKSRLTHAIERLEDRGFVTREPDGRDRRGVVARLTPAGIDQLREVTPHYARAVRHIFIDPVDPQDFAAVGRAMTAILSVPD</sequence>
<dbReference type="Pfam" id="PF01047">
    <property type="entry name" value="MarR"/>
    <property type="match status" value="1"/>
</dbReference>
<reference evidence="3 4" key="1">
    <citation type="submission" date="2019-08" db="EMBL/GenBank/DDBJ databases">
        <title>In-depth cultivation of the pig gut microbiome towards novel bacterial diversity and tailored functional studies.</title>
        <authorList>
            <person name="Wylensek D."/>
            <person name="Hitch T.C.A."/>
            <person name="Clavel T."/>
        </authorList>
    </citation>
    <scope>NUCLEOTIDE SEQUENCE [LARGE SCALE GENOMIC DNA]</scope>
    <source>
        <strain evidence="3 4">WCA-380-WT-3A</strain>
    </source>
</reference>
<protein>
    <submittedName>
        <fullName evidence="3">MarR family transcriptional regulator</fullName>
    </submittedName>
</protein>
<dbReference type="SMART" id="SM00347">
    <property type="entry name" value="HTH_MARR"/>
    <property type="match status" value="1"/>
</dbReference>
<gene>
    <name evidence="3" type="ORF">FYJ43_11350</name>
</gene>
<dbReference type="InterPro" id="IPR039422">
    <property type="entry name" value="MarR/SlyA-like"/>
</dbReference>
<dbReference type="InterPro" id="IPR036388">
    <property type="entry name" value="WH-like_DNA-bd_sf"/>
</dbReference>
<dbReference type="EMBL" id="VUMG01000004">
    <property type="protein sequence ID" value="MSS46596.1"/>
    <property type="molecule type" value="Genomic_DNA"/>
</dbReference>
<evidence type="ECO:0000313" key="4">
    <source>
        <dbReference type="Proteomes" id="UP000466104"/>
    </source>
</evidence>
<dbReference type="PROSITE" id="PS50995">
    <property type="entry name" value="HTH_MARR_2"/>
    <property type="match status" value="1"/>
</dbReference>
<dbReference type="Proteomes" id="UP000466104">
    <property type="component" value="Unassembled WGS sequence"/>
</dbReference>
<accession>A0A7K0J9H2</accession>
<feature type="region of interest" description="Disordered" evidence="1">
    <location>
        <begin position="1"/>
        <end position="31"/>
    </location>
</feature>
<dbReference type="InterPro" id="IPR000835">
    <property type="entry name" value="HTH_MarR-typ"/>
</dbReference>
<keyword evidence="4" id="KW-1185">Reference proteome</keyword>
<proteinExistence type="predicted"/>
<dbReference type="PANTHER" id="PTHR33164">
    <property type="entry name" value="TRANSCRIPTIONAL REGULATOR, MARR FAMILY"/>
    <property type="match status" value="1"/>
</dbReference>
<dbReference type="Gene3D" id="1.10.10.10">
    <property type="entry name" value="Winged helix-like DNA-binding domain superfamily/Winged helix DNA-binding domain"/>
    <property type="match status" value="1"/>
</dbReference>
<name>A0A7K0J9H2_9ACTN</name>
<dbReference type="RefSeq" id="WP_154564815.1">
    <property type="nucleotide sequence ID" value="NZ_VUMG01000004.1"/>
</dbReference>
<dbReference type="GO" id="GO:0003700">
    <property type="term" value="F:DNA-binding transcription factor activity"/>
    <property type="evidence" value="ECO:0007669"/>
    <property type="project" value="InterPro"/>
</dbReference>
<dbReference type="PANTHER" id="PTHR33164:SF99">
    <property type="entry name" value="MARR FAMILY REGULATORY PROTEIN"/>
    <property type="match status" value="1"/>
</dbReference>
<feature type="domain" description="HTH marR-type" evidence="2">
    <location>
        <begin position="41"/>
        <end position="175"/>
    </location>
</feature>